<reference evidence="1" key="1">
    <citation type="submission" date="2024-09" db="EMBL/GenBank/DDBJ databases">
        <title>Black Yeasts Isolated from many extreme environments.</title>
        <authorList>
            <person name="Coleine C."/>
            <person name="Stajich J.E."/>
            <person name="Selbmann L."/>
        </authorList>
    </citation>
    <scope>NUCLEOTIDE SEQUENCE</scope>
    <source>
        <strain evidence="1">CCFEE 5737</strain>
    </source>
</reference>
<dbReference type="Proteomes" id="UP001186974">
    <property type="component" value="Unassembled WGS sequence"/>
</dbReference>
<dbReference type="EMBL" id="JAWDJW010000070">
    <property type="protein sequence ID" value="KAK3081770.1"/>
    <property type="molecule type" value="Genomic_DNA"/>
</dbReference>
<evidence type="ECO:0000313" key="2">
    <source>
        <dbReference type="Proteomes" id="UP001186974"/>
    </source>
</evidence>
<protein>
    <submittedName>
        <fullName evidence="1">Uncharacterized protein</fullName>
    </submittedName>
</protein>
<organism evidence="1 2">
    <name type="scientific">Coniosporium uncinatum</name>
    <dbReference type="NCBI Taxonomy" id="93489"/>
    <lineage>
        <taxon>Eukaryota</taxon>
        <taxon>Fungi</taxon>
        <taxon>Dikarya</taxon>
        <taxon>Ascomycota</taxon>
        <taxon>Pezizomycotina</taxon>
        <taxon>Dothideomycetes</taxon>
        <taxon>Dothideomycetes incertae sedis</taxon>
        <taxon>Coniosporium</taxon>
    </lineage>
</organism>
<keyword evidence="2" id="KW-1185">Reference proteome</keyword>
<accession>A0ACC3DYU7</accession>
<proteinExistence type="predicted"/>
<sequence length="280" mass="28341">MSFRATALSALGALALVHAQSEATPNPTIPTIPTSTDGIPTIEGALVYQGPPVMGYTGPGGNATAQSNLPQATYEASIAVPNFDTASGTTISGSVMGATSSNGTGVTFMINLSGFPSVAEYGPFGYHIHQMPIGSDGNCTAAMAHLDPTQRGELHACQATAPQTCQAGDLAGKHGNITSTTWNVSYTDPYLSTDPSSPYFFGNRSFVVHSSNATRLACGNFTQMSASNSTGGDSSSSGSTTGGSGMATASTEPFTGVGSTWRMQAGGVVLSAVLAALFVM</sequence>
<gene>
    <name evidence="1" type="ORF">LTS18_002945</name>
</gene>
<name>A0ACC3DYU7_9PEZI</name>
<evidence type="ECO:0000313" key="1">
    <source>
        <dbReference type="EMBL" id="KAK3081770.1"/>
    </source>
</evidence>
<comment type="caution">
    <text evidence="1">The sequence shown here is derived from an EMBL/GenBank/DDBJ whole genome shotgun (WGS) entry which is preliminary data.</text>
</comment>